<accession>A0AB34H3S7</accession>
<dbReference type="Proteomes" id="UP001159641">
    <property type="component" value="Unassembled WGS sequence"/>
</dbReference>
<evidence type="ECO:0000313" key="2">
    <source>
        <dbReference type="Proteomes" id="UP001159641"/>
    </source>
</evidence>
<reference evidence="1 2" key="1">
    <citation type="submission" date="2022-11" db="EMBL/GenBank/DDBJ databases">
        <title>Whole genome sequence of Eschrichtius robustus ER-17-0199.</title>
        <authorList>
            <person name="Bruniche-Olsen A."/>
            <person name="Black A.N."/>
            <person name="Fields C.J."/>
            <person name="Walden K."/>
            <person name="Dewoody J.A."/>
        </authorList>
    </citation>
    <scope>NUCLEOTIDE SEQUENCE [LARGE SCALE GENOMIC DNA]</scope>
    <source>
        <strain evidence="1">ER-17-0199</strain>
        <tissue evidence="1">Blubber</tissue>
    </source>
</reference>
<organism evidence="1 2">
    <name type="scientific">Eschrichtius robustus</name>
    <name type="common">California gray whale</name>
    <name type="synonym">Eschrichtius gibbosus</name>
    <dbReference type="NCBI Taxonomy" id="9764"/>
    <lineage>
        <taxon>Eukaryota</taxon>
        <taxon>Metazoa</taxon>
        <taxon>Chordata</taxon>
        <taxon>Craniata</taxon>
        <taxon>Vertebrata</taxon>
        <taxon>Euteleostomi</taxon>
        <taxon>Mammalia</taxon>
        <taxon>Eutheria</taxon>
        <taxon>Laurasiatheria</taxon>
        <taxon>Artiodactyla</taxon>
        <taxon>Whippomorpha</taxon>
        <taxon>Cetacea</taxon>
        <taxon>Mysticeti</taxon>
        <taxon>Eschrichtiidae</taxon>
        <taxon>Eschrichtius</taxon>
    </lineage>
</organism>
<keyword evidence="2" id="KW-1185">Reference proteome</keyword>
<dbReference type="AlphaFoldDB" id="A0AB34H3S7"/>
<gene>
    <name evidence="1" type="ORF">J1605_006667</name>
</gene>
<protein>
    <submittedName>
        <fullName evidence="1">Uncharacterized protein</fullName>
    </submittedName>
</protein>
<name>A0AB34H3S7_ESCRO</name>
<dbReference type="EMBL" id="JAIQCJ010002000">
    <property type="protein sequence ID" value="KAJ8786087.1"/>
    <property type="molecule type" value="Genomic_DNA"/>
</dbReference>
<proteinExistence type="predicted"/>
<comment type="caution">
    <text evidence="1">The sequence shown here is derived from an EMBL/GenBank/DDBJ whole genome shotgun (WGS) entry which is preliminary data.</text>
</comment>
<evidence type="ECO:0000313" key="1">
    <source>
        <dbReference type="EMBL" id="KAJ8786087.1"/>
    </source>
</evidence>
<sequence length="85" mass="9653">MPQSDWARAPQLLSLHSRAREPQLLSPCATTTEAHRESIKIQEVGTSLVAQQLRIHLPMQGTRVPALIREDPKCCRATKPMRHNY</sequence>